<dbReference type="GO" id="GO:0140359">
    <property type="term" value="F:ABC-type transporter activity"/>
    <property type="evidence" value="ECO:0007669"/>
    <property type="project" value="InterPro"/>
</dbReference>
<dbReference type="InterPro" id="IPR003593">
    <property type="entry name" value="AAA+_ATPase"/>
</dbReference>
<organism evidence="12 13">
    <name type="scientific">Aureimonas ureilytica</name>
    <dbReference type="NCBI Taxonomy" id="401562"/>
    <lineage>
        <taxon>Bacteria</taxon>
        <taxon>Pseudomonadati</taxon>
        <taxon>Pseudomonadota</taxon>
        <taxon>Alphaproteobacteria</taxon>
        <taxon>Hyphomicrobiales</taxon>
        <taxon>Aurantimonadaceae</taxon>
        <taxon>Aureimonas</taxon>
    </lineage>
</organism>
<protein>
    <submittedName>
        <fullName evidence="12">Multidrug ABC transporter ATPase</fullName>
    </submittedName>
</protein>
<dbReference type="SUPFAM" id="SSF90123">
    <property type="entry name" value="ABC transporter transmembrane region"/>
    <property type="match status" value="1"/>
</dbReference>
<keyword evidence="7 9" id="KW-1133">Transmembrane helix</keyword>
<dbReference type="GO" id="GO:0005524">
    <property type="term" value="F:ATP binding"/>
    <property type="evidence" value="ECO:0007669"/>
    <property type="project" value="UniProtKB-KW"/>
</dbReference>
<dbReference type="AlphaFoldDB" id="A0A175RIJ7"/>
<dbReference type="PROSITE" id="PS50929">
    <property type="entry name" value="ABC_TM1F"/>
    <property type="match status" value="1"/>
</dbReference>
<comment type="similarity">
    <text evidence="2">Belongs to the ABC transporter superfamily.</text>
</comment>
<dbReference type="InterPro" id="IPR011527">
    <property type="entry name" value="ABC1_TM_dom"/>
</dbReference>
<name>A0A175RIJ7_9HYPH</name>
<evidence type="ECO:0000256" key="4">
    <source>
        <dbReference type="ARBA" id="ARBA00022692"/>
    </source>
</evidence>
<dbReference type="InterPro" id="IPR003439">
    <property type="entry name" value="ABC_transporter-like_ATP-bd"/>
</dbReference>
<feature type="transmembrane region" description="Helical" evidence="9">
    <location>
        <begin position="177"/>
        <end position="200"/>
    </location>
</feature>
<comment type="caution">
    <text evidence="12">The sequence shown here is derived from an EMBL/GenBank/DDBJ whole genome shotgun (WGS) entry which is preliminary data.</text>
</comment>
<feature type="domain" description="ABC transporter" evidence="10">
    <location>
        <begin position="354"/>
        <end position="589"/>
    </location>
</feature>
<dbReference type="GO" id="GO:0034040">
    <property type="term" value="F:ATPase-coupled lipid transmembrane transporter activity"/>
    <property type="evidence" value="ECO:0007669"/>
    <property type="project" value="TreeGrafter"/>
</dbReference>
<proteinExistence type="inferred from homology"/>
<dbReference type="PANTHER" id="PTHR24221">
    <property type="entry name" value="ATP-BINDING CASSETTE SUB-FAMILY B"/>
    <property type="match status" value="1"/>
</dbReference>
<dbReference type="InterPro" id="IPR036640">
    <property type="entry name" value="ABC1_TM_sf"/>
</dbReference>
<dbReference type="FunFam" id="3.40.50.300:FF:000287">
    <property type="entry name" value="Multidrug ABC transporter ATP-binding protein"/>
    <property type="match status" value="1"/>
</dbReference>
<dbReference type="InterPro" id="IPR027417">
    <property type="entry name" value="P-loop_NTPase"/>
</dbReference>
<dbReference type="Pfam" id="PF00005">
    <property type="entry name" value="ABC_tran"/>
    <property type="match status" value="1"/>
</dbReference>
<sequence>MTLSSERDRGDAIRTVLRFTMRNWRSERRLAWTVGLAITVATLADIFVPFFAGRLVDAVASTNLSRDDALGQGLRALGAMAALGFVFLVFRHWAWASVVPMTLGIMRRVSEGAFGRVQRFSTDWHANSFSGSVVRQITRGMWALDLLHDVLLLALLPSAVVLVGTVALMALQWPLMGLVMALGAVAYVSMTVLLSVRYVAPASRVSNKMDTRVGGVLADALACNAVVKAFGAERREDERLSGALGEWQRETQRTWMRHTWSGTVQTTVLWLVRVSIAGVALWLWWRGQASPGDITYVLTTYFVVHGYLRDIGMHVNNLQKSVNEMEELVDLHDLVPEIADAADARPLVVRGGEIRFERVRFHYGAHGTPLYDGLDVTIRAGERVGLVGHSGSGKTTFVKLVQRLHDISDGAIRIDGQSVAALTQESLRRQIAIVPQESILFHRTLRENIAYGRPDATRKEIEAAAELAHAAEFIQRLPQGYETMVGERGVKLSGGERQRVALARAFLADAPILILDEATSALDSESERLIQEAMERLMVGRTALVIAHRLSTVRALDRILVFERGRIVEDGPHEKLMRLPGGTYRRLAERQGETPMLRDAG</sequence>
<reference evidence="12 13" key="1">
    <citation type="journal article" date="2016" name="Front. Microbiol.">
        <title>Genomic Resource of Rice Seed Associated Bacteria.</title>
        <authorList>
            <person name="Midha S."/>
            <person name="Bansal K."/>
            <person name="Sharma S."/>
            <person name="Kumar N."/>
            <person name="Patil P.P."/>
            <person name="Chaudhry V."/>
            <person name="Patil P.B."/>
        </authorList>
    </citation>
    <scope>NUCLEOTIDE SEQUENCE [LARGE SCALE GENOMIC DNA]</scope>
    <source>
        <strain evidence="12 13">NS365</strain>
    </source>
</reference>
<keyword evidence="4 9" id="KW-0812">Transmembrane</keyword>
<evidence type="ECO:0000256" key="9">
    <source>
        <dbReference type="SAM" id="Phobius"/>
    </source>
</evidence>
<keyword evidence="3" id="KW-0813">Transport</keyword>
<dbReference type="PANTHER" id="PTHR24221:SF654">
    <property type="entry name" value="ATP-BINDING CASSETTE SUB-FAMILY B MEMBER 6"/>
    <property type="match status" value="1"/>
</dbReference>
<dbReference type="Gene3D" id="3.40.50.300">
    <property type="entry name" value="P-loop containing nucleotide triphosphate hydrolases"/>
    <property type="match status" value="1"/>
</dbReference>
<dbReference type="InterPro" id="IPR017871">
    <property type="entry name" value="ABC_transporter-like_CS"/>
</dbReference>
<dbReference type="PROSITE" id="PS50893">
    <property type="entry name" value="ABC_TRANSPORTER_2"/>
    <property type="match status" value="1"/>
</dbReference>
<evidence type="ECO:0000256" key="8">
    <source>
        <dbReference type="ARBA" id="ARBA00023136"/>
    </source>
</evidence>
<evidence type="ECO:0000313" key="13">
    <source>
        <dbReference type="Proteomes" id="UP000078529"/>
    </source>
</evidence>
<evidence type="ECO:0000256" key="5">
    <source>
        <dbReference type="ARBA" id="ARBA00022741"/>
    </source>
</evidence>
<gene>
    <name evidence="12" type="ORF">NS365_21295</name>
</gene>
<keyword evidence="6" id="KW-0067">ATP-binding</keyword>
<evidence type="ECO:0000256" key="2">
    <source>
        <dbReference type="ARBA" id="ARBA00005417"/>
    </source>
</evidence>
<evidence type="ECO:0000313" key="12">
    <source>
        <dbReference type="EMBL" id="KTR02639.1"/>
    </source>
</evidence>
<dbReference type="EMBL" id="LDQA01000070">
    <property type="protein sequence ID" value="KTR02639.1"/>
    <property type="molecule type" value="Genomic_DNA"/>
</dbReference>
<feature type="transmembrane region" description="Helical" evidence="9">
    <location>
        <begin position="150"/>
        <end position="171"/>
    </location>
</feature>
<dbReference type="Proteomes" id="UP000078529">
    <property type="component" value="Unassembled WGS sequence"/>
</dbReference>
<keyword evidence="8 9" id="KW-0472">Membrane</keyword>
<feature type="domain" description="ABC transmembrane type-1" evidence="11">
    <location>
        <begin position="32"/>
        <end position="320"/>
    </location>
</feature>
<dbReference type="PATRIC" id="fig|401562.4.peg.4388"/>
<dbReference type="Pfam" id="PF00664">
    <property type="entry name" value="ABC_membrane"/>
    <property type="match status" value="1"/>
</dbReference>
<dbReference type="PROSITE" id="PS00211">
    <property type="entry name" value="ABC_TRANSPORTER_1"/>
    <property type="match status" value="1"/>
</dbReference>
<accession>A0A175RIJ7</accession>
<dbReference type="GO" id="GO:0016887">
    <property type="term" value="F:ATP hydrolysis activity"/>
    <property type="evidence" value="ECO:0007669"/>
    <property type="project" value="InterPro"/>
</dbReference>
<dbReference type="Gene3D" id="1.20.1560.10">
    <property type="entry name" value="ABC transporter type 1, transmembrane domain"/>
    <property type="match status" value="1"/>
</dbReference>
<comment type="subcellular location">
    <subcellularLocation>
        <location evidence="1">Cell membrane</location>
        <topology evidence="1">Multi-pass membrane protein</topology>
    </subcellularLocation>
</comment>
<evidence type="ECO:0000259" key="11">
    <source>
        <dbReference type="PROSITE" id="PS50929"/>
    </source>
</evidence>
<feature type="transmembrane region" description="Helical" evidence="9">
    <location>
        <begin position="72"/>
        <end position="90"/>
    </location>
</feature>
<evidence type="ECO:0000256" key="3">
    <source>
        <dbReference type="ARBA" id="ARBA00022448"/>
    </source>
</evidence>
<evidence type="ECO:0000256" key="1">
    <source>
        <dbReference type="ARBA" id="ARBA00004651"/>
    </source>
</evidence>
<dbReference type="SMART" id="SM00382">
    <property type="entry name" value="AAA"/>
    <property type="match status" value="1"/>
</dbReference>
<evidence type="ECO:0000256" key="6">
    <source>
        <dbReference type="ARBA" id="ARBA00022840"/>
    </source>
</evidence>
<dbReference type="GO" id="GO:0005886">
    <property type="term" value="C:plasma membrane"/>
    <property type="evidence" value="ECO:0007669"/>
    <property type="project" value="UniProtKB-SubCell"/>
</dbReference>
<feature type="transmembrane region" description="Helical" evidence="9">
    <location>
        <begin position="267"/>
        <end position="285"/>
    </location>
</feature>
<feature type="transmembrane region" description="Helical" evidence="9">
    <location>
        <begin position="30"/>
        <end position="52"/>
    </location>
</feature>
<dbReference type="SUPFAM" id="SSF52540">
    <property type="entry name" value="P-loop containing nucleoside triphosphate hydrolases"/>
    <property type="match status" value="1"/>
</dbReference>
<keyword evidence="5" id="KW-0547">Nucleotide-binding</keyword>
<evidence type="ECO:0000259" key="10">
    <source>
        <dbReference type="PROSITE" id="PS50893"/>
    </source>
</evidence>
<keyword evidence="13" id="KW-1185">Reference proteome</keyword>
<dbReference type="InterPro" id="IPR039421">
    <property type="entry name" value="Type_1_exporter"/>
</dbReference>
<evidence type="ECO:0000256" key="7">
    <source>
        <dbReference type="ARBA" id="ARBA00022989"/>
    </source>
</evidence>
<dbReference type="RefSeq" id="WP_058602294.1">
    <property type="nucleotide sequence ID" value="NZ_LDQA01000070.1"/>
</dbReference>